<dbReference type="CDD" id="cd01049">
    <property type="entry name" value="RNRR2"/>
    <property type="match status" value="1"/>
</dbReference>
<dbReference type="PROSITE" id="PS00368">
    <property type="entry name" value="RIBORED_SMALL"/>
    <property type="match status" value="1"/>
</dbReference>
<dbReference type="InterPro" id="IPR012348">
    <property type="entry name" value="RNR-like"/>
</dbReference>
<dbReference type="EC" id="1.17.4.1" evidence="2"/>
<evidence type="ECO:0000313" key="2">
    <source>
        <dbReference type="EMBL" id="KAL0570455.1"/>
    </source>
</evidence>
<organism evidence="2 3">
    <name type="scientific">Marasmius crinis-equi</name>
    <dbReference type="NCBI Taxonomy" id="585013"/>
    <lineage>
        <taxon>Eukaryota</taxon>
        <taxon>Fungi</taxon>
        <taxon>Dikarya</taxon>
        <taxon>Basidiomycota</taxon>
        <taxon>Agaricomycotina</taxon>
        <taxon>Agaricomycetes</taxon>
        <taxon>Agaricomycetidae</taxon>
        <taxon>Agaricales</taxon>
        <taxon>Marasmiineae</taxon>
        <taxon>Marasmiaceae</taxon>
        <taxon>Marasmius</taxon>
    </lineage>
</organism>
<gene>
    <name evidence="2" type="primary">RNR2_12</name>
    <name evidence="2" type="ORF">V5O48_011503</name>
</gene>
<dbReference type="InterPro" id="IPR033909">
    <property type="entry name" value="RNR_small"/>
</dbReference>
<comment type="caution">
    <text evidence="2">The sequence shown here is derived from an EMBL/GenBank/DDBJ whole genome shotgun (WGS) entry which is preliminary data.</text>
</comment>
<dbReference type="EMBL" id="JBAHYK010000931">
    <property type="protein sequence ID" value="KAL0570455.1"/>
    <property type="molecule type" value="Genomic_DNA"/>
</dbReference>
<dbReference type="InterPro" id="IPR009078">
    <property type="entry name" value="Ferritin-like_SF"/>
</dbReference>
<dbReference type="SUPFAM" id="SSF47240">
    <property type="entry name" value="Ferritin-like"/>
    <property type="match status" value="1"/>
</dbReference>
<sequence>MSLDIPTVKIYDDSEPILKENPERFVVFPIRYKDLWAMYKKAESSFWTAEEVDLSSDILDWKNKLNDNERFYLSRILAFFAASDGIVNENLVQRFSSEVQIPEARFFYGFQIAMENVHSEMYSLLIETLFVDRDERSFLFKAIQNIPCIKKKADWALRWLSSEIGFGERLVAFAAVEGIFFSGAFASIFWLKKRGLMPGLCFSNDLISRDEGLHTEFACVLFSHLQQKPNKDRVTELVMHAVQIEKEFLQDALPVALIGMNFQLMGQYIEFVADRLCVELGYSRIYGATNPFDFMELISLRTKANFFEHRVAEYSKAHIQVEDGGAQGNRPFSKDFLAQLDLWVDVLKMSVGEKPSDKGEWRARGVGGGGLLCVPRSLVLGESERSPIHGIVKRRAVDGLPREVGFPTQTVDIFILASNFLNLRKITIWKTSFPVSSLLHLLSHTPLVETLVLYVLPNTGDGNLPRIRLIDQSELPQRLASFSLFGMNAGSLPEDEWEMLHLLATLDSIRSLEFDVASWCAFYNERWVKITDQNIMALNFYRWKGRGGSRVFLTRSKTITTFSIVSHRNGERLPIPDTYRENSVASYLGMSTTTLSTLYLPVLDEVLIEGGPTEWPPFRRLVNFRGEARVFREIDQLTSRWADVCFEDIGGFAALETRAFTCLRTLKISLARDVDLPFVLGSGVALREVYVKFVGSDWKNWCDRDSLTCVRLRYSQLEVFELTFEKSPGLCSHVAQFMFSCWSRILPSSLLRVRMIGQGSGTGADMDISWVRAGEGCRWDFICNK</sequence>
<keyword evidence="2" id="KW-0560">Oxidoreductase</keyword>
<dbReference type="Gene3D" id="1.10.620.20">
    <property type="entry name" value="Ribonucleotide Reductase, subunit A"/>
    <property type="match status" value="1"/>
</dbReference>
<proteinExistence type="inferred from homology"/>
<evidence type="ECO:0000256" key="1">
    <source>
        <dbReference type="ARBA" id="ARBA00009303"/>
    </source>
</evidence>
<comment type="similarity">
    <text evidence="1">Belongs to the ribonucleoside diphosphate reductase small chain family.</text>
</comment>
<reference evidence="2 3" key="1">
    <citation type="submission" date="2024-02" db="EMBL/GenBank/DDBJ databases">
        <title>A draft genome for the cacao thread blight pathogen Marasmius crinis-equi.</title>
        <authorList>
            <person name="Cohen S.P."/>
            <person name="Baruah I.K."/>
            <person name="Amoako-Attah I."/>
            <person name="Bukari Y."/>
            <person name="Meinhardt L.W."/>
            <person name="Bailey B.A."/>
        </authorList>
    </citation>
    <scope>NUCLEOTIDE SEQUENCE [LARGE SCALE GENOMIC DNA]</scope>
    <source>
        <strain evidence="2 3">GH-76</strain>
    </source>
</reference>
<dbReference type="Proteomes" id="UP001465976">
    <property type="component" value="Unassembled WGS sequence"/>
</dbReference>
<dbReference type="PANTHER" id="PTHR23409:SF18">
    <property type="entry name" value="RIBONUCLEOSIDE-DIPHOSPHATE REDUCTASE SUBUNIT M2"/>
    <property type="match status" value="1"/>
</dbReference>
<accession>A0ABR3F5F6</accession>
<dbReference type="GO" id="GO:0004748">
    <property type="term" value="F:ribonucleoside-diphosphate reductase activity, thioredoxin disulfide as acceptor"/>
    <property type="evidence" value="ECO:0007669"/>
    <property type="project" value="UniProtKB-EC"/>
</dbReference>
<dbReference type="Pfam" id="PF00268">
    <property type="entry name" value="Ribonuc_red_sm"/>
    <property type="match status" value="1"/>
</dbReference>
<keyword evidence="3" id="KW-1185">Reference proteome</keyword>
<dbReference type="InterPro" id="IPR000358">
    <property type="entry name" value="RNR_small_fam"/>
</dbReference>
<name>A0ABR3F5F6_9AGAR</name>
<evidence type="ECO:0000313" key="3">
    <source>
        <dbReference type="Proteomes" id="UP001465976"/>
    </source>
</evidence>
<dbReference type="InterPro" id="IPR030475">
    <property type="entry name" value="RNR_small_AS"/>
</dbReference>
<protein>
    <submittedName>
        <fullName evidence="2">Ribonucleotide-diphosphate reductase (RNR), small subunit</fullName>
        <ecNumber evidence="2">1.17.4.1</ecNumber>
    </submittedName>
</protein>
<dbReference type="PANTHER" id="PTHR23409">
    <property type="entry name" value="RIBONUCLEOSIDE-DIPHOSPHATE REDUCTASE SMALL CHAIN"/>
    <property type="match status" value="1"/>
</dbReference>